<name>A0A419DA17_9BACT</name>
<keyword evidence="7 10" id="KW-0472">Membrane</keyword>
<dbReference type="GO" id="GO:0005886">
    <property type="term" value="C:plasma membrane"/>
    <property type="evidence" value="ECO:0007669"/>
    <property type="project" value="UniProtKB-SubCell"/>
</dbReference>
<sequence length="197" mass="20678">MIFINIALVLGAAYLAGSVHFGLLAGKVAGINIREGGSGNVGTTNVFRLMGWRWGVLVFILDTAKGYLPVLLVLRFTGSPTLTVLSAGAAILGHTFSVWLRFKGGKGVATGLGTIIALTLPLALLAFLIFGLVLAVGRIVSVASLTAIGALWIAILATKQPLAYVTFVTMGAVLITYAHRSNIRRLFKGTENRIGGK</sequence>
<keyword evidence="1 10" id="KW-1003">Cell membrane</keyword>
<feature type="transmembrane region" description="Helical" evidence="10">
    <location>
        <begin position="108"/>
        <end position="129"/>
    </location>
</feature>
<evidence type="ECO:0000256" key="4">
    <source>
        <dbReference type="ARBA" id="ARBA00022692"/>
    </source>
</evidence>
<evidence type="ECO:0000256" key="1">
    <source>
        <dbReference type="ARBA" id="ARBA00022475"/>
    </source>
</evidence>
<proteinExistence type="inferred from homology"/>
<gene>
    <name evidence="10 11" type="primary">plsY</name>
    <name evidence="11" type="ORF">C4544_06245</name>
</gene>
<evidence type="ECO:0000313" key="12">
    <source>
        <dbReference type="Proteomes" id="UP000285655"/>
    </source>
</evidence>
<dbReference type="Pfam" id="PF02660">
    <property type="entry name" value="G3P_acyltransf"/>
    <property type="match status" value="1"/>
</dbReference>
<dbReference type="InterPro" id="IPR003811">
    <property type="entry name" value="G3P_acylTferase_PlsY"/>
</dbReference>
<dbReference type="PANTHER" id="PTHR30309:SF0">
    <property type="entry name" value="GLYCEROL-3-PHOSPHATE ACYLTRANSFERASE-RELATED"/>
    <property type="match status" value="1"/>
</dbReference>
<reference evidence="11 12" key="1">
    <citation type="journal article" date="2017" name="ISME J.">
        <title>Energy and carbon metabolisms in a deep terrestrial subsurface fluid microbial community.</title>
        <authorList>
            <person name="Momper L."/>
            <person name="Jungbluth S.P."/>
            <person name="Lee M.D."/>
            <person name="Amend J.P."/>
        </authorList>
    </citation>
    <scope>NUCLEOTIDE SEQUENCE [LARGE SCALE GENOMIC DNA]</scope>
    <source>
        <strain evidence="11">SURF_29</strain>
    </source>
</reference>
<evidence type="ECO:0000256" key="10">
    <source>
        <dbReference type="HAMAP-Rule" id="MF_01043"/>
    </source>
</evidence>
<dbReference type="HAMAP" id="MF_01043">
    <property type="entry name" value="PlsY"/>
    <property type="match status" value="1"/>
</dbReference>
<keyword evidence="3 10" id="KW-0808">Transferase</keyword>
<evidence type="ECO:0000256" key="3">
    <source>
        <dbReference type="ARBA" id="ARBA00022679"/>
    </source>
</evidence>
<keyword evidence="9 10" id="KW-1208">Phospholipid metabolism</keyword>
<dbReference type="UniPathway" id="UPA00085"/>
<keyword evidence="5 10" id="KW-1133">Transmembrane helix</keyword>
<evidence type="ECO:0000256" key="8">
    <source>
        <dbReference type="ARBA" id="ARBA00023209"/>
    </source>
</evidence>
<feature type="transmembrane region" description="Helical" evidence="10">
    <location>
        <begin position="136"/>
        <end position="155"/>
    </location>
</feature>
<evidence type="ECO:0000256" key="2">
    <source>
        <dbReference type="ARBA" id="ARBA00022516"/>
    </source>
</evidence>
<evidence type="ECO:0000256" key="6">
    <source>
        <dbReference type="ARBA" id="ARBA00023098"/>
    </source>
</evidence>
<dbReference type="EC" id="2.3.1.275" evidence="10"/>
<comment type="similarity">
    <text evidence="10">Belongs to the PlsY family.</text>
</comment>
<keyword evidence="4 10" id="KW-0812">Transmembrane</keyword>
<evidence type="ECO:0000256" key="5">
    <source>
        <dbReference type="ARBA" id="ARBA00022989"/>
    </source>
</evidence>
<comment type="subcellular location">
    <subcellularLocation>
        <location evidence="10">Cell membrane</location>
        <topology evidence="10">Multi-pass membrane protein</topology>
    </subcellularLocation>
</comment>
<accession>A0A419DA17</accession>
<comment type="caution">
    <text evidence="11">The sequence shown here is derived from an EMBL/GenBank/DDBJ whole genome shotgun (WGS) entry which is preliminary data.</text>
</comment>
<feature type="transmembrane region" description="Helical" evidence="10">
    <location>
        <begin position="161"/>
        <end position="178"/>
    </location>
</feature>
<evidence type="ECO:0000256" key="9">
    <source>
        <dbReference type="ARBA" id="ARBA00023264"/>
    </source>
</evidence>
<keyword evidence="11" id="KW-0012">Acyltransferase</keyword>
<dbReference type="AlphaFoldDB" id="A0A419DA17"/>
<dbReference type="Proteomes" id="UP000285655">
    <property type="component" value="Unassembled WGS sequence"/>
</dbReference>
<organism evidence="11 12">
    <name type="scientific">candidate division WS5 bacterium</name>
    <dbReference type="NCBI Taxonomy" id="2093353"/>
    <lineage>
        <taxon>Bacteria</taxon>
        <taxon>candidate division WS5</taxon>
    </lineage>
</organism>
<comment type="subunit">
    <text evidence="10">Probably interacts with PlsX.</text>
</comment>
<dbReference type="GO" id="GO:0043772">
    <property type="term" value="F:acyl-phosphate glycerol-3-phosphate acyltransferase activity"/>
    <property type="evidence" value="ECO:0007669"/>
    <property type="project" value="UniProtKB-UniRule"/>
</dbReference>
<comment type="function">
    <text evidence="10">Catalyzes the transfer of an acyl group from acyl-phosphate (acyl-PO(4)) to glycerol-3-phosphate (G3P) to form lysophosphatidic acid (LPA). This enzyme utilizes acyl-phosphate as fatty acyl donor, but not acyl-CoA or acyl-ACP.</text>
</comment>
<comment type="catalytic activity">
    <reaction evidence="10">
        <text>an acyl phosphate + sn-glycerol 3-phosphate = a 1-acyl-sn-glycero-3-phosphate + phosphate</text>
        <dbReference type="Rhea" id="RHEA:34075"/>
        <dbReference type="ChEBI" id="CHEBI:43474"/>
        <dbReference type="ChEBI" id="CHEBI:57597"/>
        <dbReference type="ChEBI" id="CHEBI:57970"/>
        <dbReference type="ChEBI" id="CHEBI:59918"/>
        <dbReference type="EC" id="2.3.1.275"/>
    </reaction>
</comment>
<evidence type="ECO:0000313" key="11">
    <source>
        <dbReference type="EMBL" id="RJO59944.1"/>
    </source>
</evidence>
<keyword evidence="8 10" id="KW-0594">Phospholipid biosynthesis</keyword>
<dbReference type="NCBIfam" id="TIGR00023">
    <property type="entry name" value="glycerol-3-phosphate 1-O-acyltransferase PlsY"/>
    <property type="match status" value="1"/>
</dbReference>
<keyword evidence="2 10" id="KW-0444">Lipid biosynthesis</keyword>
<protein>
    <recommendedName>
        <fullName evidence="10">Glycerol-3-phosphate acyltransferase</fullName>
    </recommendedName>
    <alternativeName>
        <fullName evidence="10">Acyl-PO4 G3P acyltransferase</fullName>
    </alternativeName>
    <alternativeName>
        <fullName evidence="10">Acyl-phosphate--glycerol-3-phosphate acyltransferase</fullName>
    </alternativeName>
    <alternativeName>
        <fullName evidence="10">G3P acyltransferase</fullName>
        <shortName evidence="10">GPAT</shortName>
        <ecNumber evidence="10">2.3.1.275</ecNumber>
    </alternativeName>
    <alternativeName>
        <fullName evidence="10">Lysophosphatidic acid synthase</fullName>
        <shortName evidence="10">LPA synthase</shortName>
    </alternativeName>
</protein>
<dbReference type="EMBL" id="QZJW01000055">
    <property type="protein sequence ID" value="RJO59944.1"/>
    <property type="molecule type" value="Genomic_DNA"/>
</dbReference>
<comment type="pathway">
    <text evidence="10">Lipid metabolism; phospholipid metabolism.</text>
</comment>
<feature type="transmembrane region" description="Helical" evidence="10">
    <location>
        <begin position="81"/>
        <end position="102"/>
    </location>
</feature>
<evidence type="ECO:0000256" key="7">
    <source>
        <dbReference type="ARBA" id="ARBA00023136"/>
    </source>
</evidence>
<dbReference type="GO" id="GO:0008654">
    <property type="term" value="P:phospholipid biosynthetic process"/>
    <property type="evidence" value="ECO:0007669"/>
    <property type="project" value="UniProtKB-UniRule"/>
</dbReference>
<feature type="transmembrane region" description="Helical" evidence="10">
    <location>
        <begin position="54"/>
        <end position="74"/>
    </location>
</feature>
<dbReference type="PANTHER" id="PTHR30309">
    <property type="entry name" value="INNER MEMBRANE PROTEIN YGIH"/>
    <property type="match status" value="1"/>
</dbReference>
<keyword evidence="6 10" id="KW-0443">Lipid metabolism</keyword>
<dbReference type="SMART" id="SM01207">
    <property type="entry name" value="G3P_acyltransf"/>
    <property type="match status" value="1"/>
</dbReference>